<dbReference type="AlphaFoldDB" id="T0CQV4"/>
<evidence type="ECO:0000256" key="6">
    <source>
        <dbReference type="ARBA" id="ARBA00023136"/>
    </source>
</evidence>
<evidence type="ECO:0000256" key="5">
    <source>
        <dbReference type="ARBA" id="ARBA00022989"/>
    </source>
</evidence>
<keyword evidence="3" id="KW-1003">Cell membrane</keyword>
<protein>
    <submittedName>
        <fullName evidence="8">Carbohydrate ABC transporter permease</fullName>
    </submittedName>
</protein>
<dbReference type="PANTHER" id="PTHR32243:SF18">
    <property type="entry name" value="INNER MEMBRANE ABC TRANSPORTER PERMEASE PROTEIN YCJP"/>
    <property type="match status" value="1"/>
</dbReference>
<feature type="transmembrane region" description="Helical" evidence="7">
    <location>
        <begin position="109"/>
        <end position="134"/>
    </location>
</feature>
<accession>A0A9E6ZG84</accession>
<dbReference type="GO" id="GO:0055085">
    <property type="term" value="P:transmembrane transport"/>
    <property type="evidence" value="ECO:0007669"/>
    <property type="project" value="InterPro"/>
</dbReference>
<keyword evidence="4 7" id="KW-0812">Transmembrane</keyword>
<evidence type="ECO:0000256" key="2">
    <source>
        <dbReference type="ARBA" id="ARBA00022448"/>
    </source>
</evidence>
<evidence type="ECO:0000256" key="4">
    <source>
        <dbReference type="ARBA" id="ARBA00022692"/>
    </source>
</evidence>
<dbReference type="OrthoDB" id="31780at2"/>
<sequence length="287" mass="31137">MTSLVAQRAHWNRLRILGIVIFGLAILLPMAYVILISLTPDTEVGGGAIFPTHIAWNNYAMMWQTVHLASDIKNSILIAGVTGICATVIALGAAYVIARFQFRGRKTFLYALVTMQTIPQVMMLLPLFVIFVIIQNAISVHLVGQYYTVIITYMTFALPFACWLLLSYMANIPVDLEEAGLMDGCTRLQVLRYVVLPLVLPGMVVTFVFSFLLAWSDVLFASVLTGPATQTVAVGLQAYIASGDAGGDVLWGQLMAASLTSGIPIVIIFLFLQKYIIGGLANGAVKG</sequence>
<keyword evidence="5 7" id="KW-1133">Transmembrane helix</keyword>
<dbReference type="eggNOG" id="COG0395">
    <property type="taxonomic scope" value="Bacteria"/>
</dbReference>
<evidence type="ECO:0000256" key="1">
    <source>
        <dbReference type="ARBA" id="ARBA00004651"/>
    </source>
</evidence>
<gene>
    <name evidence="8" type="ORF">K1I37_04280</name>
</gene>
<evidence type="ECO:0000256" key="3">
    <source>
        <dbReference type="ARBA" id="ARBA00022475"/>
    </source>
</evidence>
<dbReference type="InterPro" id="IPR035906">
    <property type="entry name" value="MetI-like_sf"/>
</dbReference>
<dbReference type="PANTHER" id="PTHR32243">
    <property type="entry name" value="MALTOSE TRANSPORT SYSTEM PERMEASE-RELATED"/>
    <property type="match status" value="1"/>
</dbReference>
<dbReference type="SUPFAM" id="SSF161098">
    <property type="entry name" value="MetI-like"/>
    <property type="match status" value="1"/>
</dbReference>
<keyword evidence="6 7" id="KW-0472">Membrane</keyword>
<dbReference type="KEGG" id="aaco:K1I37_04280"/>
<feature type="transmembrane region" description="Helical" evidence="7">
    <location>
        <begin position="146"/>
        <end position="169"/>
    </location>
</feature>
<feature type="transmembrane region" description="Helical" evidence="7">
    <location>
        <begin position="76"/>
        <end position="97"/>
    </location>
</feature>
<dbReference type="Pfam" id="PF00528">
    <property type="entry name" value="BPD_transp_1"/>
    <property type="match status" value="1"/>
</dbReference>
<dbReference type="EMBL" id="CP080467">
    <property type="protein sequence ID" value="UNO49755.1"/>
    <property type="molecule type" value="Genomic_DNA"/>
</dbReference>
<dbReference type="CDD" id="cd06261">
    <property type="entry name" value="TM_PBP2"/>
    <property type="match status" value="1"/>
</dbReference>
<comment type="subcellular location">
    <subcellularLocation>
        <location evidence="1 7">Cell membrane</location>
        <topology evidence="1 7">Multi-pass membrane protein</topology>
    </subcellularLocation>
</comment>
<organism evidence="8 9">
    <name type="scientific">Alicyclobacillus acidoterrestris (strain ATCC 49025 / DSM 3922 / CIP 106132 / NCIMB 13137 / GD3B)</name>
    <dbReference type="NCBI Taxonomy" id="1356854"/>
    <lineage>
        <taxon>Bacteria</taxon>
        <taxon>Bacillati</taxon>
        <taxon>Bacillota</taxon>
        <taxon>Bacilli</taxon>
        <taxon>Bacillales</taxon>
        <taxon>Alicyclobacillaceae</taxon>
        <taxon>Alicyclobacillus</taxon>
    </lineage>
</organism>
<dbReference type="Gene3D" id="1.10.3720.10">
    <property type="entry name" value="MetI-like"/>
    <property type="match status" value="1"/>
</dbReference>
<proteinExistence type="inferred from homology"/>
<dbReference type="Proteomes" id="UP000829401">
    <property type="component" value="Chromosome"/>
</dbReference>
<dbReference type="STRING" id="1356854.N007_16390"/>
<dbReference type="PROSITE" id="PS50928">
    <property type="entry name" value="ABC_TM1"/>
    <property type="match status" value="1"/>
</dbReference>
<keyword evidence="2 7" id="KW-0813">Transport</keyword>
<dbReference type="InterPro" id="IPR000515">
    <property type="entry name" value="MetI-like"/>
</dbReference>
<feature type="transmembrane region" description="Helical" evidence="7">
    <location>
        <begin position="190"/>
        <end position="215"/>
    </location>
</feature>
<dbReference type="RefSeq" id="WP_021298416.1">
    <property type="nucleotide sequence ID" value="NZ_AURB01000190.1"/>
</dbReference>
<accession>T0CQV4</accession>
<feature type="transmembrane region" description="Helical" evidence="7">
    <location>
        <begin position="16"/>
        <end position="38"/>
    </location>
</feature>
<name>T0CQV4_ALIAG</name>
<comment type="similarity">
    <text evidence="7">Belongs to the binding-protein-dependent transport system permease family.</text>
</comment>
<dbReference type="InterPro" id="IPR050901">
    <property type="entry name" value="BP-dep_ABC_trans_perm"/>
</dbReference>
<evidence type="ECO:0000313" key="8">
    <source>
        <dbReference type="EMBL" id="UNO49755.1"/>
    </source>
</evidence>
<evidence type="ECO:0000313" key="9">
    <source>
        <dbReference type="Proteomes" id="UP000829401"/>
    </source>
</evidence>
<evidence type="ECO:0000256" key="7">
    <source>
        <dbReference type="RuleBase" id="RU363032"/>
    </source>
</evidence>
<dbReference type="GO" id="GO:0005886">
    <property type="term" value="C:plasma membrane"/>
    <property type="evidence" value="ECO:0007669"/>
    <property type="project" value="UniProtKB-SubCell"/>
</dbReference>
<feature type="transmembrane region" description="Helical" evidence="7">
    <location>
        <begin position="250"/>
        <end position="272"/>
    </location>
</feature>
<keyword evidence="9" id="KW-1185">Reference proteome</keyword>
<reference evidence="9" key="1">
    <citation type="journal article" date="2022" name="G3 (Bethesda)">
        <title>Unveiling the complete genome sequence of Alicyclobacillus acidoterrestris DSM 3922T, a taint-producing strain.</title>
        <authorList>
            <person name="Leonardo I.C."/>
            <person name="Barreto Crespo M.T."/>
            <person name="Gaspar F.B."/>
        </authorList>
    </citation>
    <scope>NUCLEOTIDE SEQUENCE [LARGE SCALE GENOMIC DNA]</scope>
    <source>
        <strain evidence="9">DSM 3922</strain>
    </source>
</reference>